<protein>
    <submittedName>
        <fullName evidence="4">Uncharacterized protein</fullName>
    </submittedName>
</protein>
<organism evidence="4">
    <name type="scientific">Ralstonia solanacearum</name>
    <name type="common">Pseudomonas solanacearum</name>
    <dbReference type="NCBI Taxonomy" id="305"/>
    <lineage>
        <taxon>Bacteria</taxon>
        <taxon>Pseudomonadati</taxon>
        <taxon>Pseudomonadota</taxon>
        <taxon>Betaproteobacteria</taxon>
        <taxon>Burkholderiales</taxon>
        <taxon>Burkholderiaceae</taxon>
        <taxon>Ralstonia</taxon>
        <taxon>Ralstonia solanacearum species complex</taxon>
    </lineage>
</organism>
<gene>
    <name evidence="7" type="ORF">LH706_04690</name>
    <name evidence="6" type="ORF">RD1301_v1_2310013</name>
    <name evidence="1" type="ORF">RUN1744_v1_690063</name>
    <name evidence="5" type="ORF">RUN215_v1_650039</name>
    <name evidence="2" type="ORF">TD1301_v1_520004</name>
    <name evidence="3" type="ORF">TF3108_v1_1250063</name>
    <name evidence="4" type="ORF">TO10_v1_130081</name>
</gene>
<evidence type="ECO:0000313" key="1">
    <source>
        <dbReference type="EMBL" id="CUV24687.1"/>
    </source>
</evidence>
<dbReference type="EMBL" id="LN899825">
    <property type="protein sequence ID" value="CUV33649.1"/>
    <property type="molecule type" value="Genomic_DNA"/>
</dbReference>
<dbReference type="AlphaFoldDB" id="A0A0K1ZII2"/>
<dbReference type="PATRIC" id="fig|305.108.peg.2364"/>
<proteinExistence type="predicted"/>
<accession>A0A0K1ZII2</accession>
<evidence type="ECO:0000313" key="5">
    <source>
        <dbReference type="EMBL" id="CUV56043.1"/>
    </source>
</evidence>
<dbReference type="EMBL" id="LN899820">
    <property type="protein sequence ID" value="CUV56043.1"/>
    <property type="molecule type" value="Genomic_DNA"/>
</dbReference>
<dbReference type="EMBL" id="CP085043">
    <property type="protein sequence ID" value="UZF15745.1"/>
    <property type="molecule type" value="Genomic_DNA"/>
</dbReference>
<dbReference type="EMBL" id="LN899827">
    <property type="protein sequence ID" value="CUV44169.1"/>
    <property type="molecule type" value="Genomic_DNA"/>
</dbReference>
<evidence type="ECO:0000313" key="7">
    <source>
        <dbReference type="EMBL" id="UZF15745.1"/>
    </source>
</evidence>
<evidence type="ECO:0000313" key="6">
    <source>
        <dbReference type="EMBL" id="CUV62414.1"/>
    </source>
</evidence>
<evidence type="ECO:0000313" key="4">
    <source>
        <dbReference type="EMBL" id="CUV44169.1"/>
    </source>
</evidence>
<evidence type="ECO:0000313" key="2">
    <source>
        <dbReference type="EMBL" id="CUV33649.1"/>
    </source>
</evidence>
<dbReference type="EMBL" id="LN899823">
    <property type="protein sequence ID" value="CUV24687.1"/>
    <property type="molecule type" value="Genomic_DNA"/>
</dbReference>
<dbReference type="EMBL" id="LN899826">
    <property type="protein sequence ID" value="CUV42459.1"/>
    <property type="molecule type" value="Genomic_DNA"/>
</dbReference>
<dbReference type="EMBL" id="LN899822">
    <property type="protein sequence ID" value="CUV62414.1"/>
    <property type="molecule type" value="Genomic_DNA"/>
</dbReference>
<reference evidence="7" key="2">
    <citation type="submission" date="2021-10" db="EMBL/GenBank/DDBJ databases">
        <title>Complete genome sequences of five Ralstonia solancearum strains isolated from sunflower.</title>
        <authorList>
            <person name="She X."/>
            <person name="He Z."/>
        </authorList>
    </citation>
    <scope>NUCLEOTIDE SEQUENCE</scope>
    <source>
        <strain evidence="7">RS638</strain>
    </source>
</reference>
<name>A0A0K1ZII2_RALSL</name>
<reference evidence="4" key="1">
    <citation type="submission" date="2015-10" db="EMBL/GenBank/DDBJ databases">
        <authorList>
            <person name="Gilbert D.G."/>
        </authorList>
    </citation>
    <scope>NUCLEOTIDE SEQUENCE</scope>
    <source>
        <strain evidence="4">Phyl III-seqv23</strain>
    </source>
</reference>
<evidence type="ECO:0000313" key="3">
    <source>
        <dbReference type="EMBL" id="CUV42459.1"/>
    </source>
</evidence>
<sequence length="92" mass="10226">MDFAALFAIERPGLFKAALVLALPLDSWLWLQFFGDRHGFLRSLRLALQPDIVSALRGEYDEAIWESLRMLAFAAGCAAGTALVYKALKLLI</sequence>